<organism evidence="1 2">
    <name type="scientific">Liparis tanakae</name>
    <name type="common">Tanaka's snailfish</name>
    <dbReference type="NCBI Taxonomy" id="230148"/>
    <lineage>
        <taxon>Eukaryota</taxon>
        <taxon>Metazoa</taxon>
        <taxon>Chordata</taxon>
        <taxon>Craniata</taxon>
        <taxon>Vertebrata</taxon>
        <taxon>Euteleostomi</taxon>
        <taxon>Actinopterygii</taxon>
        <taxon>Neopterygii</taxon>
        <taxon>Teleostei</taxon>
        <taxon>Neoteleostei</taxon>
        <taxon>Acanthomorphata</taxon>
        <taxon>Eupercaria</taxon>
        <taxon>Perciformes</taxon>
        <taxon>Cottioidei</taxon>
        <taxon>Cottales</taxon>
        <taxon>Liparidae</taxon>
        <taxon>Liparis</taxon>
    </lineage>
</organism>
<evidence type="ECO:0000313" key="2">
    <source>
        <dbReference type="Proteomes" id="UP000314294"/>
    </source>
</evidence>
<protein>
    <submittedName>
        <fullName evidence="1">Uncharacterized protein</fullName>
    </submittedName>
</protein>
<name>A0A4Z2G2C7_9TELE</name>
<sequence length="67" mass="7067">MVTGPVYIEDALMTSFIPAGGGNLDLLLEAENYSVVSDYLSPVQQSCFAVCLTPVSPLCGSPSRRAD</sequence>
<proteinExistence type="predicted"/>
<comment type="caution">
    <text evidence="1">The sequence shown here is derived from an EMBL/GenBank/DDBJ whole genome shotgun (WGS) entry which is preliminary data.</text>
</comment>
<dbReference type="EMBL" id="SRLO01000727">
    <property type="protein sequence ID" value="TNN47718.1"/>
    <property type="molecule type" value="Genomic_DNA"/>
</dbReference>
<gene>
    <name evidence="1" type="ORF">EYF80_042095</name>
</gene>
<keyword evidence="2" id="KW-1185">Reference proteome</keyword>
<evidence type="ECO:0000313" key="1">
    <source>
        <dbReference type="EMBL" id="TNN47718.1"/>
    </source>
</evidence>
<dbReference type="Proteomes" id="UP000314294">
    <property type="component" value="Unassembled WGS sequence"/>
</dbReference>
<dbReference type="AlphaFoldDB" id="A0A4Z2G2C7"/>
<reference evidence="1 2" key="1">
    <citation type="submission" date="2019-03" db="EMBL/GenBank/DDBJ databases">
        <title>First draft genome of Liparis tanakae, snailfish: a comprehensive survey of snailfish specific genes.</title>
        <authorList>
            <person name="Kim W."/>
            <person name="Song I."/>
            <person name="Jeong J.-H."/>
            <person name="Kim D."/>
            <person name="Kim S."/>
            <person name="Ryu S."/>
            <person name="Song J.Y."/>
            <person name="Lee S.K."/>
        </authorList>
    </citation>
    <scope>NUCLEOTIDE SEQUENCE [LARGE SCALE GENOMIC DNA]</scope>
    <source>
        <tissue evidence="1">Muscle</tissue>
    </source>
</reference>
<accession>A0A4Z2G2C7</accession>